<accession>T1KP90</accession>
<dbReference type="GO" id="GO:0005524">
    <property type="term" value="F:ATP binding"/>
    <property type="evidence" value="ECO:0007669"/>
    <property type="project" value="InterPro"/>
</dbReference>
<dbReference type="STRING" id="32264.T1KP90"/>
<dbReference type="Proteomes" id="UP000015104">
    <property type="component" value="Unassembled WGS sequence"/>
</dbReference>
<evidence type="ECO:0000313" key="2">
    <source>
        <dbReference type="EnsemblMetazoa" id="tetur16g03840.1"/>
    </source>
</evidence>
<dbReference type="PROSITE" id="PS50011">
    <property type="entry name" value="PROTEIN_KINASE_DOM"/>
    <property type="match status" value="1"/>
</dbReference>
<dbReference type="HOGENOM" id="CLU_722262_0_0_1"/>
<feature type="domain" description="Protein kinase" evidence="1">
    <location>
        <begin position="121"/>
        <end position="382"/>
    </location>
</feature>
<dbReference type="PANTHER" id="PTHR24362:SF309">
    <property type="entry name" value="PROTEIN KINASE DOMAIN-CONTAINING PROTEIN"/>
    <property type="match status" value="1"/>
</dbReference>
<dbReference type="AlphaFoldDB" id="T1KP90"/>
<dbReference type="EMBL" id="CAEY01000284">
    <property type="status" value="NOT_ANNOTATED_CDS"/>
    <property type="molecule type" value="Genomic_DNA"/>
</dbReference>
<dbReference type="SUPFAM" id="SSF56112">
    <property type="entry name" value="Protein kinase-like (PK-like)"/>
    <property type="match status" value="1"/>
</dbReference>
<dbReference type="Pfam" id="PF00069">
    <property type="entry name" value="Pkinase"/>
    <property type="match status" value="1"/>
</dbReference>
<reference evidence="3" key="1">
    <citation type="submission" date="2011-08" db="EMBL/GenBank/DDBJ databases">
        <authorList>
            <person name="Rombauts S."/>
        </authorList>
    </citation>
    <scope>NUCLEOTIDE SEQUENCE</scope>
    <source>
        <strain evidence="3">London</strain>
    </source>
</reference>
<sequence>MELISLLCHFDENLHDFIRIGNMRSKPLDRRNRKSKPEDIKLFAIQIFLFFGMKVEKHIILQTLKDDPYNFLSRIGCRHGKKNTNAINNYKRNFQMKIERKWDEMVNFIDKLEKIRLSWKLDPLSIRTQAADKLFYINSKKKTFRSAICAIKSGQIYRIEGDSGKEILKCVVKGEGIREAKFLKKIRHQNIMKLLDLESKFGLDFIIFNDCGVSIFSKMNEIRNLGLDLIQKLVLDFYDAFAYLHNMRIIHGDIKPENLTINDKQELIVIDFDAAFYEGQADSQIFTPDFCAPEYWTSNLRRRTTKYDVWAGAIVFYEILYGLLPWASCENWKSISHLICSTELSFTTSDPEFDTIMNCAIKNNCSQRENAEEIFTSLYSKMQ</sequence>
<dbReference type="PANTHER" id="PTHR24362">
    <property type="entry name" value="SERINE/THREONINE-PROTEIN KINASE NEK"/>
    <property type="match status" value="1"/>
</dbReference>
<dbReference type="InterPro" id="IPR011009">
    <property type="entry name" value="Kinase-like_dom_sf"/>
</dbReference>
<reference evidence="2" key="2">
    <citation type="submission" date="2015-06" db="UniProtKB">
        <authorList>
            <consortium name="EnsemblMetazoa"/>
        </authorList>
    </citation>
    <scope>IDENTIFICATION</scope>
</reference>
<evidence type="ECO:0000259" key="1">
    <source>
        <dbReference type="PROSITE" id="PS50011"/>
    </source>
</evidence>
<evidence type="ECO:0000313" key="3">
    <source>
        <dbReference type="Proteomes" id="UP000015104"/>
    </source>
</evidence>
<protein>
    <recommendedName>
        <fullName evidence="1">Protein kinase domain-containing protein</fullName>
    </recommendedName>
</protein>
<dbReference type="InterPro" id="IPR000719">
    <property type="entry name" value="Prot_kinase_dom"/>
</dbReference>
<keyword evidence="3" id="KW-1185">Reference proteome</keyword>
<dbReference type="InterPro" id="IPR008271">
    <property type="entry name" value="Ser/Thr_kinase_AS"/>
</dbReference>
<dbReference type="Gene3D" id="1.10.510.10">
    <property type="entry name" value="Transferase(Phosphotransferase) domain 1"/>
    <property type="match status" value="1"/>
</dbReference>
<dbReference type="EnsemblMetazoa" id="tetur16g03840.1">
    <property type="protein sequence ID" value="tetur16g03840.1"/>
    <property type="gene ID" value="tetur16g03840"/>
</dbReference>
<name>T1KP90_TETUR</name>
<dbReference type="GO" id="GO:0004672">
    <property type="term" value="F:protein kinase activity"/>
    <property type="evidence" value="ECO:0007669"/>
    <property type="project" value="InterPro"/>
</dbReference>
<organism evidence="2 3">
    <name type="scientific">Tetranychus urticae</name>
    <name type="common">Two-spotted spider mite</name>
    <dbReference type="NCBI Taxonomy" id="32264"/>
    <lineage>
        <taxon>Eukaryota</taxon>
        <taxon>Metazoa</taxon>
        <taxon>Ecdysozoa</taxon>
        <taxon>Arthropoda</taxon>
        <taxon>Chelicerata</taxon>
        <taxon>Arachnida</taxon>
        <taxon>Acari</taxon>
        <taxon>Acariformes</taxon>
        <taxon>Trombidiformes</taxon>
        <taxon>Prostigmata</taxon>
        <taxon>Eleutherengona</taxon>
        <taxon>Raphignathae</taxon>
        <taxon>Tetranychoidea</taxon>
        <taxon>Tetranychidae</taxon>
        <taxon>Tetranychus</taxon>
    </lineage>
</organism>
<dbReference type="PROSITE" id="PS00108">
    <property type="entry name" value="PROTEIN_KINASE_ST"/>
    <property type="match status" value="1"/>
</dbReference>
<proteinExistence type="predicted"/>
<dbReference type="SMART" id="SM00220">
    <property type="entry name" value="S_TKc"/>
    <property type="match status" value="1"/>
</dbReference>
<dbReference type="eggNOG" id="KOG0660">
    <property type="taxonomic scope" value="Eukaryota"/>
</dbReference>